<sequence>MKICFHGTADEISRVAGRPLLVLLTARDLPRMRVFELYHPHVHASTSHEHYRLCAVMTETTDEGRTA</sequence>
<name>A0A1G9MW90_9ACTN</name>
<protein>
    <submittedName>
        <fullName evidence="1">Uncharacterized protein</fullName>
    </submittedName>
</protein>
<dbReference type="Proteomes" id="UP000198683">
    <property type="component" value="Unassembled WGS sequence"/>
</dbReference>
<reference evidence="1 2" key="1">
    <citation type="submission" date="2016-10" db="EMBL/GenBank/DDBJ databases">
        <authorList>
            <person name="de Groot N.N."/>
        </authorList>
    </citation>
    <scope>NUCLEOTIDE SEQUENCE [LARGE SCALE GENOMIC DNA]</scope>
    <source>
        <strain evidence="1 2">CGMCC 4.5681</strain>
    </source>
</reference>
<keyword evidence="2" id="KW-1185">Reference proteome</keyword>
<dbReference type="EMBL" id="FNFB01000029">
    <property type="protein sequence ID" value="SDL78394.1"/>
    <property type="molecule type" value="Genomic_DNA"/>
</dbReference>
<gene>
    <name evidence="1" type="ORF">SAMN05421874_12911</name>
</gene>
<evidence type="ECO:0000313" key="2">
    <source>
        <dbReference type="Proteomes" id="UP000198683"/>
    </source>
</evidence>
<evidence type="ECO:0000313" key="1">
    <source>
        <dbReference type="EMBL" id="SDL78394.1"/>
    </source>
</evidence>
<dbReference type="STRING" id="683260.SAMN05421874_12911"/>
<organism evidence="1 2">
    <name type="scientific">Nonomuraea maritima</name>
    <dbReference type="NCBI Taxonomy" id="683260"/>
    <lineage>
        <taxon>Bacteria</taxon>
        <taxon>Bacillati</taxon>
        <taxon>Actinomycetota</taxon>
        <taxon>Actinomycetes</taxon>
        <taxon>Streptosporangiales</taxon>
        <taxon>Streptosporangiaceae</taxon>
        <taxon>Nonomuraea</taxon>
    </lineage>
</organism>
<dbReference type="OrthoDB" id="3538890at2"/>
<accession>A0A1G9MW90</accession>
<dbReference type="AlphaFoldDB" id="A0A1G9MW90"/>
<proteinExistence type="predicted"/>
<dbReference type="RefSeq" id="WP_090772257.1">
    <property type="nucleotide sequence ID" value="NZ_FNFB01000029.1"/>
</dbReference>